<evidence type="ECO:0000256" key="3">
    <source>
        <dbReference type="ARBA" id="ARBA00022454"/>
    </source>
</evidence>
<dbReference type="OrthoDB" id="2274804at2759"/>
<feature type="region of interest" description="Disordered" evidence="9">
    <location>
        <begin position="1"/>
        <end position="24"/>
    </location>
</feature>
<sequence length="232" mass="26023">MDTEMSDVPDVDIPDDASDDTALPLSEKEKTILELYDRLLEVEVELALYRARQALSVDENAAISQGDLKEAQQRLLEARASWTLRNDVVSSVMTANPIIESVHSGTEAGPIERDLLPHLQSRDEISSTLAKQHKQQQEVREELTRTQVEAMQTSHRNVELAATVLELAERAKEEGNVEDEETKEEMERLETEVKMSRQRWKVIKGTASAIVAGSGVDWVGDDELREMVLDGD</sequence>
<comment type="similarity">
    <text evidence="7">Belongs to the CENP-H/MCM16 family.</text>
</comment>
<dbReference type="EMBL" id="QVQW01000070">
    <property type="protein sequence ID" value="RKU41662.1"/>
    <property type="molecule type" value="Genomic_DNA"/>
</dbReference>
<feature type="compositionally biased region" description="Acidic residues" evidence="9">
    <location>
        <begin position="1"/>
        <end position="19"/>
    </location>
</feature>
<proteinExistence type="inferred from homology"/>
<dbReference type="GO" id="GO:0007052">
    <property type="term" value="P:mitotic spindle organization"/>
    <property type="evidence" value="ECO:0007669"/>
    <property type="project" value="TreeGrafter"/>
</dbReference>
<keyword evidence="3" id="KW-0158">Chromosome</keyword>
<dbReference type="GO" id="GO:0043515">
    <property type="term" value="F:kinetochore binding"/>
    <property type="evidence" value="ECO:0007669"/>
    <property type="project" value="TreeGrafter"/>
</dbReference>
<dbReference type="GO" id="GO:0005634">
    <property type="term" value="C:nucleus"/>
    <property type="evidence" value="ECO:0007669"/>
    <property type="project" value="UniProtKB-SubCell"/>
</dbReference>
<dbReference type="PANTHER" id="PTHR48122:SF1">
    <property type="entry name" value="CENTROMERE PROTEIN H"/>
    <property type="match status" value="1"/>
</dbReference>
<keyword evidence="8" id="KW-0175">Coiled coil</keyword>
<gene>
    <name evidence="11" type="ORF">DL546_003530</name>
</gene>
<dbReference type="GO" id="GO:0051382">
    <property type="term" value="P:kinetochore assembly"/>
    <property type="evidence" value="ECO:0007669"/>
    <property type="project" value="InterPro"/>
</dbReference>
<evidence type="ECO:0000256" key="5">
    <source>
        <dbReference type="ARBA" id="ARBA00023242"/>
    </source>
</evidence>
<evidence type="ECO:0000256" key="2">
    <source>
        <dbReference type="ARBA" id="ARBA00004629"/>
    </source>
</evidence>
<evidence type="ECO:0000256" key="8">
    <source>
        <dbReference type="SAM" id="Coils"/>
    </source>
</evidence>
<evidence type="ECO:0000259" key="10">
    <source>
        <dbReference type="Pfam" id="PF05837"/>
    </source>
</evidence>
<keyword evidence="12" id="KW-1185">Reference proteome</keyword>
<evidence type="ECO:0000256" key="6">
    <source>
        <dbReference type="ARBA" id="ARBA00023328"/>
    </source>
</evidence>
<name>A0A420Y160_9PEZI</name>
<dbReference type="PANTHER" id="PTHR48122">
    <property type="entry name" value="CENTROMERE PROTEIN H"/>
    <property type="match status" value="1"/>
</dbReference>
<dbReference type="Proteomes" id="UP000275385">
    <property type="component" value="Unassembled WGS sequence"/>
</dbReference>
<dbReference type="STRING" id="177199.A0A420Y160"/>
<evidence type="ECO:0000313" key="11">
    <source>
        <dbReference type="EMBL" id="RKU41662.1"/>
    </source>
</evidence>
<feature type="domain" description="Centromere protein H C-terminal" evidence="10">
    <location>
        <begin position="31"/>
        <end position="230"/>
    </location>
</feature>
<organism evidence="11 12">
    <name type="scientific">Coniochaeta pulveracea</name>
    <dbReference type="NCBI Taxonomy" id="177199"/>
    <lineage>
        <taxon>Eukaryota</taxon>
        <taxon>Fungi</taxon>
        <taxon>Dikarya</taxon>
        <taxon>Ascomycota</taxon>
        <taxon>Pezizomycotina</taxon>
        <taxon>Sordariomycetes</taxon>
        <taxon>Sordariomycetidae</taxon>
        <taxon>Coniochaetales</taxon>
        <taxon>Coniochaetaceae</taxon>
        <taxon>Coniochaeta</taxon>
    </lineage>
</organism>
<keyword evidence="5" id="KW-0539">Nucleus</keyword>
<evidence type="ECO:0000256" key="4">
    <source>
        <dbReference type="ARBA" id="ARBA00022838"/>
    </source>
</evidence>
<keyword evidence="6" id="KW-0137">Centromere</keyword>
<dbReference type="InterPro" id="IPR040034">
    <property type="entry name" value="CENP-H"/>
</dbReference>
<evidence type="ECO:0000256" key="1">
    <source>
        <dbReference type="ARBA" id="ARBA00004123"/>
    </source>
</evidence>
<dbReference type="GO" id="GO:0000776">
    <property type="term" value="C:kinetochore"/>
    <property type="evidence" value="ECO:0007669"/>
    <property type="project" value="UniProtKB-KW"/>
</dbReference>
<dbReference type="Pfam" id="PF05837">
    <property type="entry name" value="CENP-H"/>
    <property type="match status" value="1"/>
</dbReference>
<dbReference type="GO" id="GO:0007059">
    <property type="term" value="P:chromosome segregation"/>
    <property type="evidence" value="ECO:0007669"/>
    <property type="project" value="TreeGrafter"/>
</dbReference>
<evidence type="ECO:0000256" key="9">
    <source>
        <dbReference type="SAM" id="MobiDB-lite"/>
    </source>
</evidence>
<keyword evidence="4" id="KW-0995">Kinetochore</keyword>
<accession>A0A420Y160</accession>
<feature type="coiled-coil region" evidence="8">
    <location>
        <begin position="172"/>
        <end position="199"/>
    </location>
</feature>
<comment type="subcellular location">
    <subcellularLocation>
        <location evidence="2">Chromosome</location>
        <location evidence="2">Centromere</location>
        <location evidence="2">Kinetochore</location>
    </subcellularLocation>
    <subcellularLocation>
        <location evidence="1">Nucleus</location>
    </subcellularLocation>
</comment>
<dbReference type="InterPro" id="IPR008426">
    <property type="entry name" value="CENP-H_C"/>
</dbReference>
<protein>
    <recommendedName>
        <fullName evidence="10">Centromere protein H C-terminal domain-containing protein</fullName>
    </recommendedName>
</protein>
<comment type="caution">
    <text evidence="11">The sequence shown here is derived from an EMBL/GenBank/DDBJ whole genome shotgun (WGS) entry which is preliminary data.</text>
</comment>
<evidence type="ECO:0000313" key="12">
    <source>
        <dbReference type="Proteomes" id="UP000275385"/>
    </source>
</evidence>
<reference evidence="11 12" key="1">
    <citation type="submission" date="2018-08" db="EMBL/GenBank/DDBJ databases">
        <title>Draft genome of the lignicolous fungus Coniochaeta pulveracea.</title>
        <authorList>
            <person name="Borstlap C.J."/>
            <person name="De Witt R.N."/>
            <person name="Botha A."/>
            <person name="Volschenk H."/>
        </authorList>
    </citation>
    <scope>NUCLEOTIDE SEQUENCE [LARGE SCALE GENOMIC DNA]</scope>
    <source>
        <strain evidence="11 12">CAB683</strain>
    </source>
</reference>
<dbReference type="AlphaFoldDB" id="A0A420Y160"/>
<evidence type="ECO:0000256" key="7">
    <source>
        <dbReference type="ARBA" id="ARBA00025735"/>
    </source>
</evidence>